<protein>
    <submittedName>
        <fullName evidence="2">Conjugal transfer protein TraW</fullName>
    </submittedName>
</protein>
<sequence>MVFHRIFVAALLVTLSASARAQTLGAIGPVYPIGEQHFLEMISQHLRDKEHSGELKRLAEQARARGIDTVVHPKALAGIKPAETARTFYYDPTFVLDHNIFDDKGHLLFAAGTRKNPLDVVSMSKHLLFFDARDKRQVERARALIDHYHGRVKPILVGGSYLDLMKSWRISVYYDQQGLLTRRFQIMQVPAIVSQEGLRLRIDELAL</sequence>
<dbReference type="NCBIfam" id="TIGR02743">
    <property type="entry name" value="TraW"/>
    <property type="match status" value="1"/>
</dbReference>
<evidence type="ECO:0000313" key="2">
    <source>
        <dbReference type="EMBL" id="KIF81618.1"/>
    </source>
</evidence>
<evidence type="ECO:0000313" key="3">
    <source>
        <dbReference type="Proteomes" id="UP000031572"/>
    </source>
</evidence>
<dbReference type="OrthoDB" id="6625590at2"/>
<evidence type="ECO:0000256" key="1">
    <source>
        <dbReference type="SAM" id="SignalP"/>
    </source>
</evidence>
<dbReference type="STRING" id="709839.TSA66_13715"/>
<name>A0A0C1Y3D7_9BURK</name>
<dbReference type="AlphaFoldDB" id="A0A0C1Y3D7"/>
<dbReference type="EMBL" id="JWJG01000028">
    <property type="protein sequence ID" value="KIF81618.1"/>
    <property type="molecule type" value="Genomic_DNA"/>
</dbReference>
<keyword evidence="1" id="KW-0732">Signal</keyword>
<reference evidence="2 3" key="1">
    <citation type="submission" date="2014-12" db="EMBL/GenBank/DDBJ databases">
        <title>Denitrispirillum autotrophicum gen. nov., sp. nov., Denitrifying, Facultatively Autotrophic Bacteria Isolated from Rice Paddy Soil.</title>
        <authorList>
            <person name="Ishii S."/>
            <person name="Ashida N."/>
            <person name="Ohno H."/>
            <person name="Otsuka S."/>
            <person name="Yokota A."/>
            <person name="Senoo K."/>
        </authorList>
    </citation>
    <scope>NUCLEOTIDE SEQUENCE [LARGE SCALE GENOMIC DNA]</scope>
    <source>
        <strain evidence="2 3">TSA66</strain>
    </source>
</reference>
<dbReference type="InterPro" id="IPR014114">
    <property type="entry name" value="TraW"/>
</dbReference>
<dbReference type="RefSeq" id="WP_040040440.1">
    <property type="nucleotide sequence ID" value="NZ_JWJG01000028.1"/>
</dbReference>
<organism evidence="2 3">
    <name type="scientific">Noviherbaspirillum autotrophicum</name>
    <dbReference type="NCBI Taxonomy" id="709839"/>
    <lineage>
        <taxon>Bacteria</taxon>
        <taxon>Pseudomonadati</taxon>
        <taxon>Pseudomonadota</taxon>
        <taxon>Betaproteobacteria</taxon>
        <taxon>Burkholderiales</taxon>
        <taxon>Oxalobacteraceae</taxon>
        <taxon>Noviherbaspirillum</taxon>
    </lineage>
</organism>
<feature type="signal peptide" evidence="1">
    <location>
        <begin position="1"/>
        <end position="21"/>
    </location>
</feature>
<gene>
    <name evidence="2" type="ORF">TSA66_13715</name>
</gene>
<proteinExistence type="predicted"/>
<comment type="caution">
    <text evidence="2">The sequence shown here is derived from an EMBL/GenBank/DDBJ whole genome shotgun (WGS) entry which is preliminary data.</text>
</comment>
<keyword evidence="3" id="KW-1185">Reference proteome</keyword>
<dbReference type="Proteomes" id="UP000031572">
    <property type="component" value="Unassembled WGS sequence"/>
</dbReference>
<accession>A0A0C1Y3D7</accession>
<feature type="chain" id="PRO_5002160420" evidence="1">
    <location>
        <begin position="22"/>
        <end position="207"/>
    </location>
</feature>